<proteinExistence type="predicted"/>
<keyword evidence="1" id="KW-1133">Transmembrane helix</keyword>
<protein>
    <submittedName>
        <fullName evidence="2">Uncharacterized protein</fullName>
    </submittedName>
</protein>
<evidence type="ECO:0000256" key="1">
    <source>
        <dbReference type="SAM" id="Phobius"/>
    </source>
</evidence>
<organism evidence="2">
    <name type="scientific">Vannella robusta</name>
    <dbReference type="NCBI Taxonomy" id="1487602"/>
    <lineage>
        <taxon>Eukaryota</taxon>
        <taxon>Amoebozoa</taxon>
        <taxon>Discosea</taxon>
        <taxon>Flabellinia</taxon>
        <taxon>Vannellidae</taxon>
        <taxon>Vannella</taxon>
    </lineage>
</organism>
<feature type="transmembrane region" description="Helical" evidence="1">
    <location>
        <begin position="66"/>
        <end position="87"/>
    </location>
</feature>
<keyword evidence="1" id="KW-0472">Membrane</keyword>
<keyword evidence="1" id="KW-0812">Transmembrane</keyword>
<dbReference type="EMBL" id="HBKP01006178">
    <property type="protein sequence ID" value="CAE2209010.1"/>
    <property type="molecule type" value="Transcribed_RNA"/>
</dbReference>
<evidence type="ECO:0000313" key="2">
    <source>
        <dbReference type="EMBL" id="CAE2209010.1"/>
    </source>
</evidence>
<gene>
    <name evidence="2" type="ORF">VSP0166_LOCUS4448</name>
</gene>
<accession>A0A7S4HTI6</accession>
<reference evidence="2" key="1">
    <citation type="submission" date="2021-01" db="EMBL/GenBank/DDBJ databases">
        <authorList>
            <person name="Corre E."/>
            <person name="Pelletier E."/>
            <person name="Niang G."/>
            <person name="Scheremetjew M."/>
            <person name="Finn R."/>
            <person name="Kale V."/>
            <person name="Holt S."/>
            <person name="Cochrane G."/>
            <person name="Meng A."/>
            <person name="Brown T."/>
            <person name="Cohen L."/>
        </authorList>
    </citation>
    <scope>NUCLEOTIDE SEQUENCE</scope>
    <source>
        <strain evidence="2">DIVA3 518/3/11/1/6</strain>
    </source>
</reference>
<feature type="transmembrane region" description="Helical" evidence="1">
    <location>
        <begin position="31"/>
        <end position="54"/>
    </location>
</feature>
<dbReference type="AlphaFoldDB" id="A0A7S4HTI6"/>
<sequence>MMDCGDEEGPGAADDYRELNKDQMSKKVKQLPWLIQNVAVYCIILVALSPVYILACSLGGCFVMGYFVLGFSVFYWLFVFPLIYFLLLPRRIAVTSINVKIYYVFDLDDTISPDDIAFCSTFHSCHSHGLEIRKSGQLRSMKVAMDGAEELSEAINDLVRDTI</sequence>
<name>A0A7S4HTI6_9EUKA</name>